<comment type="caution">
    <text evidence="2">The sequence shown here is derived from an EMBL/GenBank/DDBJ whole genome shotgun (WGS) entry which is preliminary data.</text>
</comment>
<protein>
    <submittedName>
        <fullName evidence="2">Uncharacterized protein</fullName>
    </submittedName>
</protein>
<evidence type="ECO:0000256" key="1">
    <source>
        <dbReference type="SAM" id="MobiDB-lite"/>
    </source>
</evidence>
<evidence type="ECO:0000313" key="2">
    <source>
        <dbReference type="EMBL" id="RRT49725.1"/>
    </source>
</evidence>
<feature type="region of interest" description="Disordered" evidence="1">
    <location>
        <begin position="15"/>
        <end position="43"/>
    </location>
</feature>
<feature type="non-terminal residue" evidence="2">
    <location>
        <position position="153"/>
    </location>
</feature>
<feature type="compositionally biased region" description="Basic and acidic residues" evidence="1">
    <location>
        <begin position="110"/>
        <end position="126"/>
    </location>
</feature>
<sequence>MQFVKKLKSDEKLNASFQSLSLEPTSPPPESNPFTQTANDSVEQAKASANLRVLNTEIQVLADVRGEAAGEVHKPVIDDAGKQRGRALAAAAPVGVVIVILAPPEGQLTEDGRKREDDGKECDAGGRSRPPAGPCGRHRAICATGGVRWDGWR</sequence>
<proteinExistence type="predicted"/>
<organism evidence="2 3">
    <name type="scientific">Ensete ventricosum</name>
    <name type="common">Abyssinian banana</name>
    <name type="synonym">Musa ensete</name>
    <dbReference type="NCBI Taxonomy" id="4639"/>
    <lineage>
        <taxon>Eukaryota</taxon>
        <taxon>Viridiplantae</taxon>
        <taxon>Streptophyta</taxon>
        <taxon>Embryophyta</taxon>
        <taxon>Tracheophyta</taxon>
        <taxon>Spermatophyta</taxon>
        <taxon>Magnoliopsida</taxon>
        <taxon>Liliopsida</taxon>
        <taxon>Zingiberales</taxon>
        <taxon>Musaceae</taxon>
        <taxon>Ensete</taxon>
    </lineage>
</organism>
<dbReference type="EMBL" id="AMZH03013154">
    <property type="protein sequence ID" value="RRT49725.1"/>
    <property type="molecule type" value="Genomic_DNA"/>
</dbReference>
<dbReference type="AlphaFoldDB" id="A0A426YDB4"/>
<reference evidence="2 3" key="1">
    <citation type="journal article" date="2014" name="Agronomy (Basel)">
        <title>A Draft Genome Sequence for Ensete ventricosum, the Drought-Tolerant Tree Against Hunger.</title>
        <authorList>
            <person name="Harrison J."/>
            <person name="Moore K.A."/>
            <person name="Paszkiewicz K."/>
            <person name="Jones T."/>
            <person name="Grant M."/>
            <person name="Ambacheew D."/>
            <person name="Muzemil S."/>
            <person name="Studholme D.J."/>
        </authorList>
    </citation>
    <scope>NUCLEOTIDE SEQUENCE [LARGE SCALE GENOMIC DNA]</scope>
</reference>
<accession>A0A426YDB4</accession>
<evidence type="ECO:0000313" key="3">
    <source>
        <dbReference type="Proteomes" id="UP000287651"/>
    </source>
</evidence>
<dbReference type="Proteomes" id="UP000287651">
    <property type="component" value="Unassembled WGS sequence"/>
</dbReference>
<name>A0A426YDB4_ENSVE</name>
<gene>
    <name evidence="2" type="ORF">B296_00052192</name>
</gene>
<feature type="compositionally biased region" description="Polar residues" evidence="1">
    <location>
        <begin position="32"/>
        <end position="42"/>
    </location>
</feature>
<feature type="region of interest" description="Disordered" evidence="1">
    <location>
        <begin position="105"/>
        <end position="137"/>
    </location>
</feature>